<proteinExistence type="predicted"/>
<organism evidence="1 2">
    <name type="scientific">Serendipita indica (strain DSM 11827)</name>
    <name type="common">Root endophyte fungus</name>
    <name type="synonym">Piriformospora indica</name>
    <dbReference type="NCBI Taxonomy" id="1109443"/>
    <lineage>
        <taxon>Eukaryota</taxon>
        <taxon>Fungi</taxon>
        <taxon>Dikarya</taxon>
        <taxon>Basidiomycota</taxon>
        <taxon>Agaricomycotina</taxon>
        <taxon>Agaricomycetes</taxon>
        <taxon>Sebacinales</taxon>
        <taxon>Serendipitaceae</taxon>
        <taxon>Serendipita</taxon>
    </lineage>
</organism>
<name>G4U222_SERID</name>
<dbReference type="HOGENOM" id="CLU_956815_0_0_1"/>
<protein>
    <submittedName>
        <fullName evidence="1">Uncharacterized protein</fullName>
    </submittedName>
</protein>
<dbReference type="EMBL" id="CAFZ01001784">
    <property type="protein sequence ID" value="CCA77615.1"/>
    <property type="molecule type" value="Genomic_DNA"/>
</dbReference>
<reference evidence="1 2" key="1">
    <citation type="journal article" date="2011" name="PLoS Pathog.">
        <title>Endophytic Life Strategies Decoded by Genome and Transcriptome Analyses of the Mutualistic Root Symbiont Piriformospora indica.</title>
        <authorList>
            <person name="Zuccaro A."/>
            <person name="Lahrmann U."/>
            <person name="Guldener U."/>
            <person name="Langen G."/>
            <person name="Pfiffi S."/>
            <person name="Biedenkopf D."/>
            <person name="Wong P."/>
            <person name="Samans B."/>
            <person name="Grimm C."/>
            <person name="Basiewicz M."/>
            <person name="Murat C."/>
            <person name="Martin F."/>
            <person name="Kogel K.H."/>
        </authorList>
    </citation>
    <scope>NUCLEOTIDE SEQUENCE [LARGE SCALE GENOMIC DNA]</scope>
    <source>
        <strain evidence="1 2">DSM 11827</strain>
    </source>
</reference>
<dbReference type="InParanoid" id="G4U222"/>
<comment type="caution">
    <text evidence="1">The sequence shown here is derived from an EMBL/GenBank/DDBJ whole genome shotgun (WGS) entry which is preliminary data.</text>
</comment>
<dbReference type="Gene3D" id="1.25.40.10">
    <property type="entry name" value="Tetratricopeptide repeat domain"/>
    <property type="match status" value="1"/>
</dbReference>
<gene>
    <name evidence="1" type="ORF">PIIN_11592</name>
</gene>
<dbReference type="Proteomes" id="UP000007148">
    <property type="component" value="Unassembled WGS sequence"/>
</dbReference>
<dbReference type="SUPFAM" id="SSF48452">
    <property type="entry name" value="TPR-like"/>
    <property type="match status" value="1"/>
</dbReference>
<dbReference type="InterPro" id="IPR011990">
    <property type="entry name" value="TPR-like_helical_dom_sf"/>
</dbReference>
<dbReference type="AlphaFoldDB" id="G4U222"/>
<sequence>MSGFTTYTVLENHSPPESDKNYILTLRNIFGGTWDEVEFQDIVDSASKASFIDVSMDGLFYTVHPLLQIYIKDSLGEAANEHYCRVTAQLVLGAIRPPDGSNAELWQLIAHANSIPRSAQSEDVAHALAFCALYDSLGNWTACRELLESALTLLQRTQDSDNEDWVQIMGIFGRVLAQCGQLDAAEKIQRDVLAQQFEISDENIPKPSLQRTILLLLCLIVVSWTKQKGYYETCSLCGWRSLGYRILTPSWQETTSHQSCLIEVNWMRPKRCSETCSLCSSRSADHGTTRP</sequence>
<dbReference type="OrthoDB" id="1658288at2759"/>
<evidence type="ECO:0000313" key="2">
    <source>
        <dbReference type="Proteomes" id="UP000007148"/>
    </source>
</evidence>
<accession>G4U222</accession>
<evidence type="ECO:0000313" key="1">
    <source>
        <dbReference type="EMBL" id="CCA77615.1"/>
    </source>
</evidence>
<keyword evidence="2" id="KW-1185">Reference proteome</keyword>